<dbReference type="EMBL" id="JAVKVN010000037">
    <property type="protein sequence ID" value="MDR7949575.1"/>
    <property type="molecule type" value="Genomic_DNA"/>
</dbReference>
<dbReference type="NCBIfam" id="TIGR01965">
    <property type="entry name" value="VCBS_repeat"/>
    <property type="match status" value="1"/>
</dbReference>
<sequence length="119" mass="12178">GVAKGTVPAGQNVTGNVNTAVNGEYGKIVLKADGTYTYELNNNDPRVNALLDGQQLKDTFTYTIRDADGDVSTTTITVTINGHTDGVPGVTVPDANGADAGNVSIAENATQPVTGELTV</sequence>
<comment type="caution">
    <text evidence="1">The sequence shown here is derived from an EMBL/GenBank/DDBJ whole genome shotgun (WGS) entry which is preliminary data.</text>
</comment>
<dbReference type="RefSeq" id="WP_310535950.1">
    <property type="nucleotide sequence ID" value="NZ_JAVKVN010000037.1"/>
</dbReference>
<dbReference type="Gene3D" id="2.60.40.10">
    <property type="entry name" value="Immunoglobulins"/>
    <property type="match status" value="1"/>
</dbReference>
<keyword evidence="2" id="KW-1185">Reference proteome</keyword>
<protein>
    <submittedName>
        <fullName evidence="1">VCBS domain-containing protein</fullName>
    </submittedName>
</protein>
<dbReference type="InterPro" id="IPR010221">
    <property type="entry name" value="VCBS_dom"/>
</dbReference>
<organism evidence="1 2">
    <name type="scientific">Achromobacter aegrifaciens</name>
    <dbReference type="NCBI Taxonomy" id="1287736"/>
    <lineage>
        <taxon>Bacteria</taxon>
        <taxon>Pseudomonadati</taxon>
        <taxon>Pseudomonadota</taxon>
        <taxon>Betaproteobacteria</taxon>
        <taxon>Burkholderiales</taxon>
        <taxon>Alcaligenaceae</taxon>
        <taxon>Achromobacter</taxon>
    </lineage>
</organism>
<dbReference type="Proteomes" id="UP001264156">
    <property type="component" value="Unassembled WGS sequence"/>
</dbReference>
<proteinExistence type="predicted"/>
<feature type="non-terminal residue" evidence="1">
    <location>
        <position position="119"/>
    </location>
</feature>
<reference evidence="2" key="1">
    <citation type="submission" date="2023-07" db="EMBL/GenBank/DDBJ databases">
        <title>Glyphosate-induced phosphonatase operons in soil bacteria of genus Achromobacter.</title>
        <authorList>
            <person name="Epiktetov D.O."/>
            <person name="Sviridov A.V."/>
            <person name="Tarlachkov S.V."/>
            <person name="Shushkova T.V."/>
            <person name="Toropygin I.Y."/>
            <person name="Leontievsky A."/>
        </authorList>
    </citation>
    <scope>NUCLEOTIDE SEQUENCE [LARGE SCALE GENOMIC DNA]</scope>
    <source>
        <strain evidence="2">Kg 16</strain>
    </source>
</reference>
<feature type="non-terminal residue" evidence="1">
    <location>
        <position position="1"/>
    </location>
</feature>
<evidence type="ECO:0000313" key="1">
    <source>
        <dbReference type="EMBL" id="MDR7949575.1"/>
    </source>
</evidence>
<dbReference type="Pfam" id="PF17963">
    <property type="entry name" value="Big_9"/>
    <property type="match status" value="1"/>
</dbReference>
<evidence type="ECO:0000313" key="2">
    <source>
        <dbReference type="Proteomes" id="UP001264156"/>
    </source>
</evidence>
<accession>A0ABU2DNB9</accession>
<gene>
    <name evidence="1" type="ORF">RIU57_30975</name>
</gene>
<name>A0ABU2DNB9_ACHAE</name>
<dbReference type="InterPro" id="IPR013783">
    <property type="entry name" value="Ig-like_fold"/>
</dbReference>